<dbReference type="AlphaFoldDB" id="A0A1I0DQR2"/>
<sequence length="90" mass="9298">MNNKFTKLQRHPLWVGVTFLAALAPGYTQAADAGTSTGTFLDPIPLCPPATCSGIETNSFSWGIGSPGSLSFAGSSFSPAPGETFNGMSR</sequence>
<feature type="chain" id="PRO_5010202064" evidence="1">
    <location>
        <begin position="31"/>
        <end position="90"/>
    </location>
</feature>
<evidence type="ECO:0000313" key="3">
    <source>
        <dbReference type="Proteomes" id="UP000183339"/>
    </source>
</evidence>
<dbReference type="Proteomes" id="UP000183339">
    <property type="component" value="Unassembled WGS sequence"/>
</dbReference>
<reference evidence="2 3" key="1">
    <citation type="submission" date="2016-10" db="EMBL/GenBank/DDBJ databases">
        <authorList>
            <person name="de Groot N.N."/>
        </authorList>
    </citation>
    <scope>NUCLEOTIDE SEQUENCE [LARGE SCALE GENOMIC DNA]</scope>
    <source>
        <strain evidence="2 3">Nl7</strain>
    </source>
</reference>
<proteinExistence type="predicted"/>
<accession>A0A1I0DQR2</accession>
<feature type="signal peptide" evidence="1">
    <location>
        <begin position="1"/>
        <end position="30"/>
    </location>
</feature>
<keyword evidence="1" id="KW-0732">Signal</keyword>
<dbReference type="EMBL" id="FOHI01000005">
    <property type="protein sequence ID" value="SET34513.1"/>
    <property type="molecule type" value="Genomic_DNA"/>
</dbReference>
<evidence type="ECO:0000313" key="2">
    <source>
        <dbReference type="EMBL" id="SET34513.1"/>
    </source>
</evidence>
<name>A0A1I0DQR2_9PROT</name>
<gene>
    <name evidence="2" type="ORF">SAMN05216412_105102</name>
</gene>
<organism evidence="2 3">
    <name type="scientific">Nitrosospira multiformis</name>
    <dbReference type="NCBI Taxonomy" id="1231"/>
    <lineage>
        <taxon>Bacteria</taxon>
        <taxon>Pseudomonadati</taxon>
        <taxon>Pseudomonadota</taxon>
        <taxon>Betaproteobacteria</taxon>
        <taxon>Nitrosomonadales</taxon>
        <taxon>Nitrosomonadaceae</taxon>
        <taxon>Nitrosospira</taxon>
    </lineage>
</organism>
<evidence type="ECO:0000256" key="1">
    <source>
        <dbReference type="SAM" id="SignalP"/>
    </source>
</evidence>
<protein>
    <submittedName>
        <fullName evidence="2">Uncharacterized protein</fullName>
    </submittedName>
</protein>